<keyword evidence="3" id="KW-0472">Membrane</keyword>
<evidence type="ECO:0000256" key="4">
    <source>
        <dbReference type="SAM" id="SignalP"/>
    </source>
</evidence>
<feature type="signal peptide" evidence="4">
    <location>
        <begin position="1"/>
        <end position="18"/>
    </location>
</feature>
<dbReference type="InterPro" id="IPR041792">
    <property type="entry name" value="MPP_PAP"/>
</dbReference>
<keyword evidence="3" id="KW-1133">Transmembrane helix</keyword>
<dbReference type="PANTHER" id="PTHR22953">
    <property type="entry name" value="ACID PHOSPHATASE RELATED"/>
    <property type="match status" value="1"/>
</dbReference>
<dbReference type="EMBL" id="KZ155776">
    <property type="protein sequence ID" value="OUS47827.1"/>
    <property type="molecule type" value="Genomic_DNA"/>
</dbReference>
<dbReference type="InterPro" id="IPR004843">
    <property type="entry name" value="Calcineurin-like_PHP"/>
</dbReference>
<proteinExistence type="predicted"/>
<feature type="transmembrane region" description="Helical" evidence="3">
    <location>
        <begin position="572"/>
        <end position="594"/>
    </location>
</feature>
<dbReference type="InterPro" id="IPR039331">
    <property type="entry name" value="PAPs-like"/>
</dbReference>
<dbReference type="AlphaFoldDB" id="A0A1Y5IGQ0"/>
<gene>
    <name evidence="7" type="ORF">BE221DRAFT_70181</name>
</gene>
<dbReference type="Proteomes" id="UP000195557">
    <property type="component" value="Unassembled WGS sequence"/>
</dbReference>
<keyword evidence="1 4" id="KW-0732">Signal</keyword>
<evidence type="ECO:0000259" key="6">
    <source>
        <dbReference type="Pfam" id="PF14008"/>
    </source>
</evidence>
<feature type="chain" id="PRO_5013187146" evidence="4">
    <location>
        <begin position="19"/>
        <end position="641"/>
    </location>
</feature>
<evidence type="ECO:0000256" key="3">
    <source>
        <dbReference type="SAM" id="Phobius"/>
    </source>
</evidence>
<dbReference type="InterPro" id="IPR029052">
    <property type="entry name" value="Metallo-depent_PP-like"/>
</dbReference>
<evidence type="ECO:0000256" key="1">
    <source>
        <dbReference type="ARBA" id="ARBA00022729"/>
    </source>
</evidence>
<dbReference type="GO" id="GO:0003993">
    <property type="term" value="F:acid phosphatase activity"/>
    <property type="evidence" value="ECO:0007669"/>
    <property type="project" value="InterPro"/>
</dbReference>
<keyword evidence="2" id="KW-0325">Glycoprotein</keyword>
<evidence type="ECO:0000313" key="7">
    <source>
        <dbReference type="EMBL" id="OUS47827.1"/>
    </source>
</evidence>
<organism evidence="7">
    <name type="scientific">Ostreococcus tauri</name>
    <name type="common">Marine green alga</name>
    <dbReference type="NCBI Taxonomy" id="70448"/>
    <lineage>
        <taxon>Eukaryota</taxon>
        <taxon>Viridiplantae</taxon>
        <taxon>Chlorophyta</taxon>
        <taxon>Mamiellophyceae</taxon>
        <taxon>Mamiellales</taxon>
        <taxon>Bathycoccaceae</taxon>
        <taxon>Ostreococcus</taxon>
    </lineage>
</organism>
<name>A0A1Y5IGQ0_OSTTA</name>
<dbReference type="Pfam" id="PF00149">
    <property type="entry name" value="Metallophos"/>
    <property type="match status" value="1"/>
</dbReference>
<dbReference type="CDD" id="cd00839">
    <property type="entry name" value="MPP_PAPs"/>
    <property type="match status" value="1"/>
</dbReference>
<dbReference type="Gene3D" id="3.60.21.10">
    <property type="match status" value="1"/>
</dbReference>
<dbReference type="SUPFAM" id="SSF56300">
    <property type="entry name" value="Metallo-dependent phosphatases"/>
    <property type="match status" value="1"/>
</dbReference>
<dbReference type="PANTHER" id="PTHR22953:SF153">
    <property type="entry name" value="PURPLE ACID PHOSPHATASE"/>
    <property type="match status" value="1"/>
</dbReference>
<reference evidence="7" key="1">
    <citation type="submission" date="2017-04" db="EMBL/GenBank/DDBJ databases">
        <title>Population genomics of picophytoplankton unveils novel chromosome hypervariability.</title>
        <authorList>
            <consortium name="DOE Joint Genome Institute"/>
            <person name="Blanc-Mathieu R."/>
            <person name="Krasovec M."/>
            <person name="Hebrard M."/>
            <person name="Yau S."/>
            <person name="Desgranges E."/>
            <person name="Martin J."/>
            <person name="Schackwitz W."/>
            <person name="Kuo A."/>
            <person name="Salin G."/>
            <person name="Donnadieu C."/>
            <person name="Desdevises Y."/>
            <person name="Sanchez-Ferandin S."/>
            <person name="Moreau H."/>
            <person name="Rivals E."/>
            <person name="Grigoriev I.V."/>
            <person name="Grimsley N."/>
            <person name="Eyre-Walker A."/>
            <person name="Piganeau G."/>
        </authorList>
    </citation>
    <scope>NUCLEOTIDE SEQUENCE [LARGE SCALE GENOMIC DNA]</scope>
    <source>
        <strain evidence="7">RCC 1115</strain>
    </source>
</reference>
<protein>
    <submittedName>
        <fullName evidence="7">Purple acid phosphatase-like protein</fullName>
    </submittedName>
</protein>
<keyword evidence="3" id="KW-0812">Transmembrane</keyword>
<dbReference type="Pfam" id="PF14008">
    <property type="entry name" value="Metallophos_C"/>
    <property type="match status" value="1"/>
</dbReference>
<evidence type="ECO:0000259" key="5">
    <source>
        <dbReference type="Pfam" id="PF00149"/>
    </source>
</evidence>
<feature type="domain" description="Calcineurin-like phosphoesterase" evidence="5">
    <location>
        <begin position="231"/>
        <end position="426"/>
    </location>
</feature>
<dbReference type="InterPro" id="IPR025733">
    <property type="entry name" value="PAPs_C"/>
</dbReference>
<feature type="domain" description="Purple acid phosphatase C-terminal" evidence="6">
    <location>
        <begin position="441"/>
        <end position="496"/>
    </location>
</feature>
<evidence type="ECO:0000256" key="2">
    <source>
        <dbReference type="ARBA" id="ARBA00023180"/>
    </source>
</evidence>
<accession>A0A1Y5IGQ0</accession>
<dbReference type="eggNOG" id="KOG1378">
    <property type="taxonomic scope" value="Eukaryota"/>
</dbReference>
<sequence>MRAAVLFVLALVSRPCDGASARGVTSRFERPPASRDYYASLDSVRSGRALTETTRSSRAHLTPIGRGAVAVTWTTREALTSGTELEFADAGGRKRRAAIKSASWTEQLCLGSPNGFNPKMGPKPAIDAEALATIANTSSWADADASNYRVIGSFEDVVPSAFWSSAPWDKSACLDYSNPDAMYQSPIVHTAVLTGLKADERYSYSTPGGVGTKRTFKAPKAPKRGGRETTKIAVVGDTGQTEVTREVLTHVKEQLGDSEVLVHTGDLSYADGFAPRWDSFEAMSEFVLSEMPMLTVPGNHDVAQNGMELVSYLSRYPSPYVASKSPSQLFWSYEVGQAHIIGLNSYANTEVGIFDGADSPQIAWLKQDLATINREYTPWVIVVFHVPWYNSNHAHFKEAERMRKALERILFDAGVDLILNGHVHSYERSHPVLNYDTQQCGPVHIVVGDGGNYEGPYGHGWIEPQPSYSAFREGSFGAGSLVIHDETRATWEWRRTTCVENTTSNESYFVKTGNAQTCRSIPDISAQAMEPVDSIELRRDTGACPNKMVGSAARSSASESPYTPRAASTASLYSAIVLLIILWVATTVALIRSLKMIRDMKARMYRSPALLSEGEFDDQFEASDDSAIALKNFARSENLNI</sequence>